<evidence type="ECO:0000256" key="6">
    <source>
        <dbReference type="SAM" id="MobiDB-lite"/>
    </source>
</evidence>
<dbReference type="Pfam" id="PF13396">
    <property type="entry name" value="PLDc_N"/>
    <property type="match status" value="1"/>
</dbReference>
<evidence type="ECO:0000256" key="2">
    <source>
        <dbReference type="ARBA" id="ARBA00022475"/>
    </source>
</evidence>
<keyword evidence="5 7" id="KW-0472">Membrane</keyword>
<dbReference type="EMBL" id="JACBYE010000049">
    <property type="protein sequence ID" value="NYS94936.1"/>
    <property type="molecule type" value="Genomic_DNA"/>
</dbReference>
<evidence type="ECO:0000256" key="3">
    <source>
        <dbReference type="ARBA" id="ARBA00022692"/>
    </source>
</evidence>
<evidence type="ECO:0000256" key="1">
    <source>
        <dbReference type="ARBA" id="ARBA00004651"/>
    </source>
</evidence>
<accession>A0A853EW23</accession>
<sequence>MLRVLAVIAAFALLVYALSDFATSDERDRGGIPKWLWVIIIVVLVYFGPLAWIAYSRSRRSAAAPASGRASFPGAPARGRRRPNQPVAPDDDPDFLWRLAREQREQARREGAAVQPDDLLDGDPRADGPAAPTGDVVDPPRAPQDPSSLGTDGTHGDASSESTDGHDDTDGSTPSRGPSV</sequence>
<keyword evidence="10" id="KW-1185">Reference proteome</keyword>
<dbReference type="AlphaFoldDB" id="A0A853EW23"/>
<evidence type="ECO:0000313" key="10">
    <source>
        <dbReference type="Proteomes" id="UP000561011"/>
    </source>
</evidence>
<feature type="compositionally biased region" description="Basic and acidic residues" evidence="6">
    <location>
        <begin position="99"/>
        <end position="111"/>
    </location>
</feature>
<feature type="region of interest" description="Disordered" evidence="6">
    <location>
        <begin position="64"/>
        <end position="180"/>
    </location>
</feature>
<comment type="caution">
    <text evidence="9">The sequence shown here is derived from an EMBL/GenBank/DDBJ whole genome shotgun (WGS) entry which is preliminary data.</text>
</comment>
<dbReference type="GO" id="GO:0005886">
    <property type="term" value="C:plasma membrane"/>
    <property type="evidence" value="ECO:0007669"/>
    <property type="project" value="UniProtKB-SubCell"/>
</dbReference>
<keyword evidence="4 7" id="KW-1133">Transmembrane helix</keyword>
<evidence type="ECO:0000259" key="8">
    <source>
        <dbReference type="Pfam" id="PF13396"/>
    </source>
</evidence>
<evidence type="ECO:0000313" key="9">
    <source>
        <dbReference type="EMBL" id="NYS94936.1"/>
    </source>
</evidence>
<name>A0A853EW23_9MICO</name>
<protein>
    <submittedName>
        <fullName evidence="9">PLDc_N domain-containing protein</fullName>
    </submittedName>
</protein>
<proteinExistence type="predicted"/>
<evidence type="ECO:0000256" key="5">
    <source>
        <dbReference type="ARBA" id="ARBA00023136"/>
    </source>
</evidence>
<feature type="compositionally biased region" description="Low complexity" evidence="6">
    <location>
        <begin position="64"/>
        <end position="77"/>
    </location>
</feature>
<evidence type="ECO:0000256" key="4">
    <source>
        <dbReference type="ARBA" id="ARBA00022989"/>
    </source>
</evidence>
<feature type="transmembrane region" description="Helical" evidence="7">
    <location>
        <begin position="35"/>
        <end position="55"/>
    </location>
</feature>
<dbReference type="InterPro" id="IPR027379">
    <property type="entry name" value="CLS_N"/>
</dbReference>
<gene>
    <name evidence="9" type="ORF">HZZ10_15575</name>
</gene>
<dbReference type="RefSeq" id="WP_179914193.1">
    <property type="nucleotide sequence ID" value="NZ_JACBYE010000049.1"/>
</dbReference>
<comment type="subcellular location">
    <subcellularLocation>
        <location evidence="1">Cell membrane</location>
        <topology evidence="1">Multi-pass membrane protein</topology>
    </subcellularLocation>
</comment>
<organism evidence="9 10">
    <name type="scientific">Sanguibacter inulinus</name>
    <dbReference type="NCBI Taxonomy" id="60922"/>
    <lineage>
        <taxon>Bacteria</taxon>
        <taxon>Bacillati</taxon>
        <taxon>Actinomycetota</taxon>
        <taxon>Actinomycetes</taxon>
        <taxon>Micrococcales</taxon>
        <taxon>Sanguibacteraceae</taxon>
        <taxon>Sanguibacter</taxon>
    </lineage>
</organism>
<keyword evidence="2" id="KW-1003">Cell membrane</keyword>
<reference evidence="9 10" key="1">
    <citation type="submission" date="2020-07" db="EMBL/GenBank/DDBJ databases">
        <title>MOT database genomes.</title>
        <authorList>
            <person name="Joseph S."/>
            <person name="Aduse-Opoku J."/>
            <person name="Hashim A."/>
            <person name="Wade W."/>
            <person name="Curtis M."/>
        </authorList>
    </citation>
    <scope>NUCLEOTIDE SEQUENCE [LARGE SCALE GENOMIC DNA]</scope>
    <source>
        <strain evidence="9 10">DSM 100099</strain>
    </source>
</reference>
<dbReference type="Proteomes" id="UP000561011">
    <property type="component" value="Unassembled WGS sequence"/>
</dbReference>
<keyword evidence="3 7" id="KW-0812">Transmembrane</keyword>
<evidence type="ECO:0000256" key="7">
    <source>
        <dbReference type="SAM" id="Phobius"/>
    </source>
</evidence>
<feature type="domain" description="Cardiolipin synthase N-terminal" evidence="8">
    <location>
        <begin position="12"/>
        <end position="54"/>
    </location>
</feature>